<evidence type="ECO:0000313" key="1">
    <source>
        <dbReference type="Ensembl" id="ENSPSMP00000012307.1"/>
    </source>
</evidence>
<accession>A0A8C8Z480</accession>
<sequence>MRRARSCADMDAVAARAWDTKVKWKHQLMMLLGKNHLILL</sequence>
<dbReference type="Ensembl" id="ENSPSMT00000014353.1">
    <property type="protein sequence ID" value="ENSPSMP00000012307.1"/>
    <property type="gene ID" value="ENSPSMG00000008876.1"/>
</dbReference>
<reference evidence="1" key="1">
    <citation type="submission" date="2025-08" db="UniProtKB">
        <authorList>
            <consortium name="Ensembl"/>
        </authorList>
    </citation>
    <scope>IDENTIFICATION</scope>
</reference>
<protein>
    <submittedName>
        <fullName evidence="1">Uncharacterized protein</fullName>
    </submittedName>
</protein>
<organism evidence="1 2">
    <name type="scientific">Prolemur simus</name>
    <name type="common">Greater bamboo lemur</name>
    <name type="synonym">Hapalemur simus</name>
    <dbReference type="NCBI Taxonomy" id="1328070"/>
    <lineage>
        <taxon>Eukaryota</taxon>
        <taxon>Metazoa</taxon>
        <taxon>Chordata</taxon>
        <taxon>Craniata</taxon>
        <taxon>Vertebrata</taxon>
        <taxon>Euteleostomi</taxon>
        <taxon>Mammalia</taxon>
        <taxon>Eutheria</taxon>
        <taxon>Euarchontoglires</taxon>
        <taxon>Primates</taxon>
        <taxon>Strepsirrhini</taxon>
        <taxon>Lemuriformes</taxon>
        <taxon>Lemuridae</taxon>
        <taxon>Prolemur</taxon>
    </lineage>
</organism>
<reference evidence="1" key="2">
    <citation type="submission" date="2025-09" db="UniProtKB">
        <authorList>
            <consortium name="Ensembl"/>
        </authorList>
    </citation>
    <scope>IDENTIFICATION</scope>
</reference>
<proteinExistence type="predicted"/>
<dbReference type="AlphaFoldDB" id="A0A8C8Z480"/>
<dbReference type="Proteomes" id="UP000694414">
    <property type="component" value="Unplaced"/>
</dbReference>
<keyword evidence="2" id="KW-1185">Reference proteome</keyword>
<evidence type="ECO:0000313" key="2">
    <source>
        <dbReference type="Proteomes" id="UP000694414"/>
    </source>
</evidence>
<dbReference type="GeneTree" id="ENSGT01130000279421"/>
<name>A0A8C8Z480_PROSS</name>